<dbReference type="EMBL" id="BART01026316">
    <property type="protein sequence ID" value="GAG95425.1"/>
    <property type="molecule type" value="Genomic_DNA"/>
</dbReference>
<organism evidence="1">
    <name type="scientific">marine sediment metagenome</name>
    <dbReference type="NCBI Taxonomy" id="412755"/>
    <lineage>
        <taxon>unclassified sequences</taxon>
        <taxon>metagenomes</taxon>
        <taxon>ecological metagenomes</taxon>
    </lineage>
</organism>
<accession>X1BK56</accession>
<gene>
    <name evidence="1" type="ORF">S01H4_46979</name>
</gene>
<feature type="non-terminal residue" evidence="1">
    <location>
        <position position="279"/>
    </location>
</feature>
<sequence>FRGLVVDVLWMRADKLKEQGQFFDAKQLAEWITTLQPRFASVWDFHAWNMAYNISVTIPATRPDQRWRWVKNGYELLRDQGIPLNPKNVLLYHRLAWIFQHKIGAVSDDAHKYYKLQLAMAMEPLIGPADNEYFEALAKAPTRWKEIIKDPNVDELVVTLKSADNSFSSSNSDEFVSNYLSLRQNASRFEPAAGRVIDDFRTTETLEKFDIFAKAYQLRKAWKLDPVLMQELNKVYGPIDFSDPNFSDPNKPSKHLPLDWRHPDSHAIYWAVKGLQIAA</sequence>
<proteinExistence type="predicted"/>
<name>X1BK56_9ZZZZ</name>
<protein>
    <submittedName>
        <fullName evidence="1">Uncharacterized protein</fullName>
    </submittedName>
</protein>
<reference evidence="1" key="1">
    <citation type="journal article" date="2014" name="Front. Microbiol.">
        <title>High frequency of phylogenetically diverse reductive dehalogenase-homologous genes in deep subseafloor sedimentary metagenomes.</title>
        <authorList>
            <person name="Kawai M."/>
            <person name="Futagami T."/>
            <person name="Toyoda A."/>
            <person name="Takaki Y."/>
            <person name="Nishi S."/>
            <person name="Hori S."/>
            <person name="Arai W."/>
            <person name="Tsubouchi T."/>
            <person name="Morono Y."/>
            <person name="Uchiyama I."/>
            <person name="Ito T."/>
            <person name="Fujiyama A."/>
            <person name="Inagaki F."/>
            <person name="Takami H."/>
        </authorList>
    </citation>
    <scope>NUCLEOTIDE SEQUENCE</scope>
    <source>
        <strain evidence="1">Expedition CK06-06</strain>
    </source>
</reference>
<dbReference type="AlphaFoldDB" id="X1BK56"/>
<evidence type="ECO:0000313" key="1">
    <source>
        <dbReference type="EMBL" id="GAG95425.1"/>
    </source>
</evidence>
<feature type="non-terminal residue" evidence="1">
    <location>
        <position position="1"/>
    </location>
</feature>
<comment type="caution">
    <text evidence="1">The sequence shown here is derived from an EMBL/GenBank/DDBJ whole genome shotgun (WGS) entry which is preliminary data.</text>
</comment>